<keyword evidence="3 4" id="KW-1278">Translocase</keyword>
<accession>A0A178XSY9</accession>
<organism evidence="8 9">
    <name type="scientific">Sinorhizobium glycinis</name>
    <dbReference type="NCBI Taxonomy" id="1472378"/>
    <lineage>
        <taxon>Bacteria</taxon>
        <taxon>Pseudomonadati</taxon>
        <taxon>Pseudomonadota</taxon>
        <taxon>Alphaproteobacteria</taxon>
        <taxon>Hyphomicrobiales</taxon>
        <taxon>Rhizobiaceae</taxon>
        <taxon>Sinorhizobium/Ensifer group</taxon>
        <taxon>Sinorhizobium</taxon>
    </lineage>
</organism>
<dbReference type="AlphaFoldDB" id="A0A178XSY9"/>
<comment type="subcellular location">
    <subcellularLocation>
        <location evidence="3">Cell membrane</location>
        <topology evidence="3">Peripheral membrane protein</topology>
        <orientation evidence="3">Cytoplasmic side</orientation>
    </subcellularLocation>
</comment>
<comment type="similarity">
    <text evidence="1 3 4">Belongs to the complex I 30 kDa subunit family.</text>
</comment>
<dbReference type="InterPro" id="IPR001268">
    <property type="entry name" value="NADH_UbQ_OxRdtase_30kDa_su"/>
</dbReference>
<gene>
    <name evidence="3" type="primary">nuoC</name>
    <name evidence="8" type="ORF">AU381_22225</name>
</gene>
<evidence type="ECO:0000256" key="4">
    <source>
        <dbReference type="RuleBase" id="RU003456"/>
    </source>
</evidence>
<keyword evidence="2 3" id="KW-0813">Transport</keyword>
<dbReference type="EC" id="7.1.1.-" evidence="3"/>
<dbReference type="GO" id="GO:0008137">
    <property type="term" value="F:NADH dehydrogenase (ubiquinone) activity"/>
    <property type="evidence" value="ECO:0007669"/>
    <property type="project" value="InterPro"/>
</dbReference>
<dbReference type="EMBL" id="LPUX01000061">
    <property type="protein sequence ID" value="OAP38296.1"/>
    <property type="molecule type" value="Genomic_DNA"/>
</dbReference>
<dbReference type="Gene3D" id="3.30.460.80">
    <property type="entry name" value="NADH:ubiquinone oxidoreductase, 30kDa subunit"/>
    <property type="match status" value="1"/>
</dbReference>
<evidence type="ECO:0000256" key="5">
    <source>
        <dbReference type="RuleBase" id="RU003582"/>
    </source>
</evidence>
<dbReference type="InterPro" id="IPR010218">
    <property type="entry name" value="NADH_DH_suC"/>
</dbReference>
<dbReference type="InterPro" id="IPR037232">
    <property type="entry name" value="NADH_quin_OxRdtase_su_C/D-like"/>
</dbReference>
<keyword evidence="3 5" id="KW-0874">Quinone</keyword>
<dbReference type="Pfam" id="PF00329">
    <property type="entry name" value="Complex1_30kDa"/>
    <property type="match status" value="1"/>
</dbReference>
<evidence type="ECO:0000313" key="9">
    <source>
        <dbReference type="Proteomes" id="UP000094025"/>
    </source>
</evidence>
<keyword evidence="3" id="KW-1003">Cell membrane</keyword>
<dbReference type="NCBIfam" id="TIGR01961">
    <property type="entry name" value="NuoC_fam"/>
    <property type="match status" value="1"/>
</dbReference>
<comment type="caution">
    <text evidence="8">The sequence shown here is derived from an EMBL/GenBank/DDBJ whole genome shotgun (WGS) entry which is preliminary data.</text>
</comment>
<dbReference type="STRING" id="1472378.AU381_22225"/>
<comment type="function">
    <text evidence="3">NDH-1 shuttles electrons from NADH, via FMN and iron-sulfur (Fe-S) centers, to quinones in the respiratory chain. The immediate electron acceptor for the enzyme in this species is believed to be ubiquinone. Couples the redox reaction to proton translocation (for every two electrons transferred, four hydrogen ions are translocated across the cytoplasmic membrane), and thus conserves the redox energy in a proton gradient.</text>
</comment>
<dbReference type="PROSITE" id="PS00542">
    <property type="entry name" value="COMPLEX1_30K"/>
    <property type="match status" value="1"/>
</dbReference>
<dbReference type="GO" id="GO:0048038">
    <property type="term" value="F:quinone binding"/>
    <property type="evidence" value="ECO:0007669"/>
    <property type="project" value="UniProtKB-KW"/>
</dbReference>
<dbReference type="GO" id="GO:0005886">
    <property type="term" value="C:plasma membrane"/>
    <property type="evidence" value="ECO:0007669"/>
    <property type="project" value="UniProtKB-SubCell"/>
</dbReference>
<dbReference type="PANTHER" id="PTHR10884">
    <property type="entry name" value="NADH DEHYDROGENASE UBIQUINONE IRON-SULFUR PROTEIN 3"/>
    <property type="match status" value="1"/>
</dbReference>
<keyword evidence="3" id="KW-0472">Membrane</keyword>
<comment type="catalytic activity">
    <reaction evidence="3 5">
        <text>a quinone + NADH + 5 H(+)(in) = a quinol + NAD(+) + 4 H(+)(out)</text>
        <dbReference type="Rhea" id="RHEA:57888"/>
        <dbReference type="ChEBI" id="CHEBI:15378"/>
        <dbReference type="ChEBI" id="CHEBI:24646"/>
        <dbReference type="ChEBI" id="CHEBI:57540"/>
        <dbReference type="ChEBI" id="CHEBI:57945"/>
        <dbReference type="ChEBI" id="CHEBI:132124"/>
    </reaction>
</comment>
<proteinExistence type="inferred from homology"/>
<dbReference type="Proteomes" id="UP000094025">
    <property type="component" value="Unassembled WGS sequence"/>
</dbReference>
<feature type="domain" description="NADH:ubiquinone oxidoreductase 30kDa subunit" evidence="7">
    <location>
        <begin position="35"/>
        <end position="153"/>
    </location>
</feature>
<sequence length="193" mass="22159">MSVETSVISTLIAEHFGEAIEELGFSHGVHAYAAPPDRLVELCRLLKEHPALRFDFLSDICGVDLYPETPRYEAVYHLYSLPNKWRVRIKCRLADPPQVPSVTGVWRTANWHEREAWDMYGIKFEGHPDLRRIYMWEGFEGFPQRKDFPLRGYKDELNPFGAEGPPPHQPDLATRDIPSGGRSTPDTSDDRSH</sequence>
<keyword evidence="3 4" id="KW-0520">NAD</keyword>
<name>A0A178XSY9_9HYPH</name>
<dbReference type="OrthoDB" id="9803286at2"/>
<dbReference type="HAMAP" id="MF_01357">
    <property type="entry name" value="NDH1_NuoC"/>
    <property type="match status" value="1"/>
</dbReference>
<evidence type="ECO:0000259" key="7">
    <source>
        <dbReference type="Pfam" id="PF00329"/>
    </source>
</evidence>
<evidence type="ECO:0000256" key="6">
    <source>
        <dbReference type="SAM" id="MobiDB-lite"/>
    </source>
</evidence>
<dbReference type="InterPro" id="IPR020396">
    <property type="entry name" value="NADH_UbQ_OxRdtase_CS"/>
</dbReference>
<evidence type="ECO:0000256" key="1">
    <source>
        <dbReference type="ARBA" id="ARBA00007569"/>
    </source>
</evidence>
<dbReference type="RefSeq" id="WP_064242836.1">
    <property type="nucleotide sequence ID" value="NZ_LPUX01000061.1"/>
</dbReference>
<dbReference type="PANTHER" id="PTHR10884:SF14">
    <property type="entry name" value="NADH DEHYDROGENASE [UBIQUINONE] IRON-SULFUR PROTEIN 3, MITOCHONDRIAL"/>
    <property type="match status" value="1"/>
</dbReference>
<protein>
    <recommendedName>
        <fullName evidence="3">NADH-quinone oxidoreductase subunit C</fullName>
        <ecNumber evidence="3">7.1.1.-</ecNumber>
    </recommendedName>
    <alternativeName>
        <fullName evidence="3">NADH dehydrogenase I subunit C</fullName>
    </alternativeName>
    <alternativeName>
        <fullName evidence="3">NDH-1 subunit C</fullName>
    </alternativeName>
</protein>
<evidence type="ECO:0000256" key="3">
    <source>
        <dbReference type="HAMAP-Rule" id="MF_01357"/>
    </source>
</evidence>
<reference evidence="8 9" key="1">
    <citation type="journal article" date="2016" name="Int. J. Syst. Evol. Microbiol.">
        <title>Ensifer glycinis sp. nov., an novel rhizobial species associated with Glycine spp.</title>
        <authorList>
            <person name="Yan H."/>
            <person name="Yan J."/>
            <person name="Sui X.H."/>
            <person name="Wang E.T."/>
            <person name="Chen W.X."/>
            <person name="Zhang X.X."/>
            <person name="Chen W.F."/>
        </authorList>
    </citation>
    <scope>NUCLEOTIDE SEQUENCE [LARGE SCALE GENOMIC DNA]</scope>
    <source>
        <strain evidence="8 9">CCBAU 23380</strain>
    </source>
</reference>
<feature type="region of interest" description="Disordered" evidence="6">
    <location>
        <begin position="153"/>
        <end position="193"/>
    </location>
</feature>
<comment type="subunit">
    <text evidence="3">NDH-1 is composed of 14 different subunits. Subunits NuoB, C, D, E, F, and G constitute the peripheral sector of the complex.</text>
</comment>
<keyword evidence="3" id="KW-0830">Ubiquinone</keyword>
<dbReference type="SUPFAM" id="SSF143243">
    <property type="entry name" value="Nqo5-like"/>
    <property type="match status" value="1"/>
</dbReference>
<dbReference type="GO" id="GO:0050136">
    <property type="term" value="F:NADH dehydrogenase (quinone) (non-electrogenic) activity"/>
    <property type="evidence" value="ECO:0007669"/>
    <property type="project" value="UniProtKB-UniRule"/>
</dbReference>
<keyword evidence="9" id="KW-1185">Reference proteome</keyword>
<evidence type="ECO:0000256" key="2">
    <source>
        <dbReference type="ARBA" id="ARBA00022448"/>
    </source>
</evidence>
<evidence type="ECO:0000313" key="8">
    <source>
        <dbReference type="EMBL" id="OAP38296.1"/>
    </source>
</evidence>